<gene>
    <name evidence="1" type="ORF">COU06_01050</name>
</gene>
<name>A0A2M6WKD8_9BACT</name>
<dbReference type="EMBL" id="PFAY01000008">
    <property type="protein sequence ID" value="PIT93233.1"/>
    <property type="molecule type" value="Genomic_DNA"/>
</dbReference>
<evidence type="ECO:0000313" key="1">
    <source>
        <dbReference type="EMBL" id="PIT93233.1"/>
    </source>
</evidence>
<dbReference type="AlphaFoldDB" id="A0A2M6WKD8"/>
<reference evidence="2" key="1">
    <citation type="submission" date="2017-09" db="EMBL/GenBank/DDBJ databases">
        <title>Depth-based differentiation of microbial function through sediment-hosted aquifers and enrichment of novel symbionts in the deep terrestrial subsurface.</title>
        <authorList>
            <person name="Probst A.J."/>
            <person name="Ladd B."/>
            <person name="Jarett J.K."/>
            <person name="Geller-Mcgrath D.E."/>
            <person name="Sieber C.M.K."/>
            <person name="Emerson J.B."/>
            <person name="Anantharaman K."/>
            <person name="Thomas B.C."/>
            <person name="Malmstrom R."/>
            <person name="Stieglmeier M."/>
            <person name="Klingl A."/>
            <person name="Woyke T."/>
            <person name="Ryan C.M."/>
            <person name="Banfield J.F."/>
        </authorList>
    </citation>
    <scope>NUCLEOTIDE SEQUENCE [LARGE SCALE GENOMIC DNA]</scope>
</reference>
<sequence>MKNIEHVWTILCDKSVIDKETNNISLFNLIETLTLNPEKKQFKSLSVDVNLQLVTRIKRPLGVTKGIKNIYIKVDFLSPKKESKLSFEKEFTISQKDITNLRIVNNIKNIIVEKEGEYEFVVSVKEIRNEDYEKIGRYPLSIVISKN</sequence>
<dbReference type="Proteomes" id="UP000229112">
    <property type="component" value="Unassembled WGS sequence"/>
</dbReference>
<organism evidence="1 2">
    <name type="scientific">Candidatus Harrisonbacteria bacterium CG10_big_fil_rev_8_21_14_0_10_38_8</name>
    <dbReference type="NCBI Taxonomy" id="1974582"/>
    <lineage>
        <taxon>Bacteria</taxon>
        <taxon>Candidatus Harrisoniibacteriota</taxon>
    </lineage>
</organism>
<evidence type="ECO:0000313" key="2">
    <source>
        <dbReference type="Proteomes" id="UP000229112"/>
    </source>
</evidence>
<comment type="caution">
    <text evidence="1">The sequence shown here is derived from an EMBL/GenBank/DDBJ whole genome shotgun (WGS) entry which is preliminary data.</text>
</comment>
<accession>A0A2M6WKD8</accession>
<protein>
    <submittedName>
        <fullName evidence="1">Uncharacterized protein</fullName>
    </submittedName>
</protein>
<proteinExistence type="predicted"/>